<evidence type="ECO:0000313" key="2">
    <source>
        <dbReference type="EMBL" id="AFU00247.1"/>
    </source>
</evidence>
<evidence type="ECO:0000313" key="3">
    <source>
        <dbReference type="Proteomes" id="UP000006304"/>
    </source>
</evidence>
<feature type="compositionally biased region" description="Low complexity" evidence="1">
    <location>
        <begin position="60"/>
        <end position="73"/>
    </location>
</feature>
<name>K0ERY2_NOCB7</name>
<feature type="compositionally biased region" description="Basic and acidic residues" evidence="1">
    <location>
        <begin position="17"/>
        <end position="30"/>
    </location>
</feature>
<dbReference type="EMBL" id="CP003876">
    <property type="protein sequence ID" value="AFU00247.1"/>
    <property type="molecule type" value="Genomic_DNA"/>
</dbReference>
<organism evidence="2 3">
    <name type="scientific">Nocardia brasiliensis (strain ATCC 700358 / HUJEG-1)</name>
    <dbReference type="NCBI Taxonomy" id="1133849"/>
    <lineage>
        <taxon>Bacteria</taxon>
        <taxon>Bacillati</taxon>
        <taxon>Actinomycetota</taxon>
        <taxon>Actinomycetes</taxon>
        <taxon>Mycobacteriales</taxon>
        <taxon>Nocardiaceae</taxon>
        <taxon>Nocardia</taxon>
    </lineage>
</organism>
<feature type="compositionally biased region" description="Basic and acidic residues" evidence="1">
    <location>
        <begin position="188"/>
        <end position="200"/>
    </location>
</feature>
<dbReference type="AlphaFoldDB" id="K0ERY2"/>
<accession>K0ERY2</accession>
<dbReference type="HOGENOM" id="CLU_1184049_0_0_11"/>
<dbReference type="KEGG" id="nbr:O3I_011430"/>
<sequence>MNGDRSTGFFGRVTGRGGDRTHETDVRAQGDADESVDARAQGGTSESTDARAQGGAGNPRSASDSRSAGSAGDPRNAGNDTRAHGATQSGAQPKNGPYQGDPGDGLAEFAAELKLLAEAVLERVEPVLRRAADGQVEWSSCDWCPVCAAAALVRGEHHEVLQSVADHGTAIVTVLREALAGVPVDPVMPEHDHAAPHRDSPASPHDATAGRTEGRAGQRPSRSRYVAIPVTIKA</sequence>
<feature type="region of interest" description="Disordered" evidence="1">
    <location>
        <begin position="185"/>
        <end position="223"/>
    </location>
</feature>
<proteinExistence type="predicted"/>
<reference evidence="2 3" key="1">
    <citation type="journal article" date="2012" name="J. Bacteriol.">
        <title>Complete genome sequence of Nocardia brasiliensis HUJEG-1.</title>
        <authorList>
            <person name="Vera-Cabrera L."/>
            <person name="Ortiz-Lopez R."/>
            <person name="Elizondo-Gonzalez R."/>
            <person name="Perez-Maya A.A."/>
            <person name="Ocampo-Candiani J."/>
        </authorList>
    </citation>
    <scope>NUCLEOTIDE SEQUENCE [LARGE SCALE GENOMIC DNA]</scope>
    <source>
        <strain evidence="3">ATCC 700358</strain>
    </source>
</reference>
<gene>
    <name evidence="2" type="ORF">O3I_011430</name>
</gene>
<feature type="region of interest" description="Disordered" evidence="1">
    <location>
        <begin position="1"/>
        <end position="105"/>
    </location>
</feature>
<dbReference type="Proteomes" id="UP000006304">
    <property type="component" value="Chromosome"/>
</dbReference>
<dbReference type="STRING" id="1133849.O3I_011430"/>
<protein>
    <submittedName>
        <fullName evidence="2">Uncharacterized protein</fullName>
    </submittedName>
</protein>
<dbReference type="eggNOG" id="ENOG502ZDG3">
    <property type="taxonomic scope" value="Bacteria"/>
</dbReference>
<evidence type="ECO:0000256" key="1">
    <source>
        <dbReference type="SAM" id="MobiDB-lite"/>
    </source>
</evidence>
<dbReference type="RefSeq" id="WP_014983102.1">
    <property type="nucleotide sequence ID" value="NC_018681.1"/>
</dbReference>
<keyword evidence="3" id="KW-1185">Reference proteome</keyword>